<feature type="compositionally biased region" description="Polar residues" evidence="2">
    <location>
        <begin position="719"/>
        <end position="737"/>
    </location>
</feature>
<feature type="region of interest" description="Disordered" evidence="2">
    <location>
        <begin position="118"/>
        <end position="152"/>
    </location>
</feature>
<proteinExistence type="predicted"/>
<keyword evidence="1" id="KW-0175">Coiled coil</keyword>
<keyword evidence="4" id="KW-1185">Reference proteome</keyword>
<feature type="compositionally biased region" description="Polar residues" evidence="2">
    <location>
        <begin position="127"/>
        <end position="145"/>
    </location>
</feature>
<feature type="compositionally biased region" description="Low complexity" evidence="2">
    <location>
        <begin position="407"/>
        <end position="438"/>
    </location>
</feature>
<evidence type="ECO:0000256" key="1">
    <source>
        <dbReference type="SAM" id="Coils"/>
    </source>
</evidence>
<feature type="compositionally biased region" description="Polar residues" evidence="2">
    <location>
        <begin position="393"/>
        <end position="406"/>
    </location>
</feature>
<evidence type="ECO:0000313" key="4">
    <source>
        <dbReference type="Proteomes" id="UP001152533"/>
    </source>
</evidence>
<accession>A0A9W4RKD8</accession>
<feature type="coiled-coil region" evidence="1">
    <location>
        <begin position="612"/>
        <end position="639"/>
    </location>
</feature>
<reference evidence="3" key="1">
    <citation type="submission" date="2022-08" db="EMBL/GenBank/DDBJ databases">
        <authorList>
            <person name="Giroux E."/>
            <person name="Giroux E."/>
        </authorList>
    </citation>
    <scope>NUCLEOTIDE SEQUENCE</scope>
    <source>
        <strain evidence="3">H1091258</strain>
    </source>
</reference>
<evidence type="ECO:0000256" key="2">
    <source>
        <dbReference type="SAM" id="MobiDB-lite"/>
    </source>
</evidence>
<dbReference type="PANTHER" id="PTHR39472:SF1">
    <property type="entry name" value="EXPRESSED PROTEIN"/>
    <property type="match status" value="1"/>
</dbReference>
<feature type="region of interest" description="Disordered" evidence="2">
    <location>
        <begin position="707"/>
        <end position="774"/>
    </location>
</feature>
<feature type="compositionally biased region" description="Low complexity" evidence="2">
    <location>
        <begin position="763"/>
        <end position="774"/>
    </location>
</feature>
<organism evidence="3 4">
    <name type="scientific">Colletotrichum noveboracense</name>
    <dbReference type="NCBI Taxonomy" id="2664923"/>
    <lineage>
        <taxon>Eukaryota</taxon>
        <taxon>Fungi</taxon>
        <taxon>Dikarya</taxon>
        <taxon>Ascomycota</taxon>
        <taxon>Pezizomycotina</taxon>
        <taxon>Sordariomycetes</taxon>
        <taxon>Hypocreomycetidae</taxon>
        <taxon>Glomerellales</taxon>
        <taxon>Glomerellaceae</taxon>
        <taxon>Colletotrichum</taxon>
        <taxon>Colletotrichum gloeosporioides species complex</taxon>
    </lineage>
</organism>
<feature type="compositionally biased region" description="Low complexity" evidence="2">
    <location>
        <begin position="46"/>
        <end position="63"/>
    </location>
</feature>
<dbReference type="Proteomes" id="UP001152533">
    <property type="component" value="Unassembled WGS sequence"/>
</dbReference>
<feature type="region of interest" description="Disordered" evidence="2">
    <location>
        <begin position="219"/>
        <end position="239"/>
    </location>
</feature>
<dbReference type="PANTHER" id="PTHR39472">
    <property type="entry name" value="EXPRESSED PROTEIN"/>
    <property type="match status" value="1"/>
</dbReference>
<sequence length="774" mass="85819">MSTEGTDGGYGVRRNLWPAGAQMAKTAEDDNVEDIIAAETRQQYVSSPFSDSDSAADFNSQSSTNCPVTGRRILKPVSRKGRAGNTNNNNPKVFHRGSHNNTWVPKGFVHEDADVFGTPTTRGAFGDQSTPKATRTQPGSETPRTSKALRLHNPEMTRSGLEGDEGSPGAGLILDFEPSPKHYLALGMKNKMPSNPEWRQTDTPVVTPRKAGKSIEGGFEMRVPDRPQSVKTAPPAMSAPGNQLFVHDPMEMEDDSPSLRPLHRQMGNLKVAQRPPEQAGVRPMDTFVFAHGAELPQTPTKRGRGEFDRTNSLYGRDVAREREILSQYAVATALGENHDNDEDEDVEMGEETPKASILNRHLQKNCLPVATTRLKAMNFPAPPSTTGDLPLNPISNASSPAAQHFSQQQYQTQQQQQHQQQQLQFAISRQQQQQQPQPQYHPAPPNPSYAAPSPLTPAQQALAHAQYQQLVLMNGINGGNMPAGMGGVPTPAGQQAELNYIYGMVEELSRQLAENRRVTEDIVSGLGRVRSRARTQGVNNDDLIHNAADDINAQEQNLDTLISILSESLEKAKYSRDANATLLAQYATVLAAMLKQFHEYKAKHVTDVAAWHRSYRSQLAEARAENSRLREQIWEMQERAGKANKLLRTFRRKYDEDETRWDRRVEDVAARQELRFWKRMAMPEVGDEDPCWSDDDDLIDSAEKERLKELEQRAAQEQLAESQQMGDEYSRPQSPESSMIGGVPMQRDLGIPMGMPVPPPRPSSATSSTGSSGQ</sequence>
<comment type="caution">
    <text evidence="3">The sequence shown here is derived from an EMBL/GenBank/DDBJ whole genome shotgun (WGS) entry which is preliminary data.</text>
</comment>
<dbReference type="AlphaFoldDB" id="A0A9W4RKD8"/>
<gene>
    <name evidence="3" type="ORF">CGXH109_LOCUS20242</name>
</gene>
<name>A0A9W4RKD8_9PEZI</name>
<dbReference type="EMBL" id="CAMGZC010000081">
    <property type="protein sequence ID" value="CAI0642948.1"/>
    <property type="molecule type" value="Genomic_DNA"/>
</dbReference>
<protein>
    <submittedName>
        <fullName evidence="3">Uncharacterized protein</fullName>
    </submittedName>
</protein>
<feature type="region of interest" description="Disordered" evidence="2">
    <location>
        <begin position="46"/>
        <end position="68"/>
    </location>
</feature>
<evidence type="ECO:0000313" key="3">
    <source>
        <dbReference type="EMBL" id="CAI0642948.1"/>
    </source>
</evidence>
<feature type="region of interest" description="Disordered" evidence="2">
    <location>
        <begin position="378"/>
        <end position="455"/>
    </location>
</feature>
<feature type="region of interest" description="Disordered" evidence="2">
    <location>
        <begin position="192"/>
        <end position="211"/>
    </location>
</feature>